<dbReference type="SUPFAM" id="SSF54523">
    <property type="entry name" value="Pili subunits"/>
    <property type="match status" value="1"/>
</dbReference>
<dbReference type="PANTHER" id="PTHR30093">
    <property type="entry name" value="GENERAL SECRETION PATHWAY PROTEIN G"/>
    <property type="match status" value="1"/>
</dbReference>
<dbReference type="NCBIfam" id="TIGR02532">
    <property type="entry name" value="IV_pilin_GFxxxE"/>
    <property type="match status" value="1"/>
</dbReference>
<dbReference type="InterPro" id="IPR000983">
    <property type="entry name" value="Bac_GSPG_pilin"/>
</dbReference>
<dbReference type="PRINTS" id="PR00813">
    <property type="entry name" value="BCTERIALGSPG"/>
</dbReference>
<evidence type="ECO:0000256" key="1">
    <source>
        <dbReference type="ARBA" id="ARBA00022481"/>
    </source>
</evidence>
<dbReference type="Proteomes" id="UP000435649">
    <property type="component" value="Unassembled WGS sequence"/>
</dbReference>
<sequence length="217" mass="24069">MKSARRAFTLIELLVVIAIIAILASMLLPALNRARAQAQQSSCMSNQKQIMAGMLMYAGDNDDLTTPLNLAKSFSGSNPSRAYNWWTSLLIRGSYLPAPRAWENEYEGKCRDGVFMCPSGQVDSGRIGIYESAIYGVSYDHSIKLTRIRDNSTRVLIGDTRGGMSFYSSKTTTWSPTLVQSFSERHNFGANGGFLDGHAEYRKHTSWLAGDRQCFGN</sequence>
<comment type="caution">
    <text evidence="2">The sequence shown here is derived from an EMBL/GenBank/DDBJ whole genome shotgun (WGS) entry which is preliminary data.</text>
</comment>
<reference evidence="2 3" key="1">
    <citation type="submission" date="2019-08" db="EMBL/GenBank/DDBJ databases">
        <title>In-depth cultivation of the pig gut microbiome towards novel bacterial diversity and tailored functional studies.</title>
        <authorList>
            <person name="Wylensek D."/>
            <person name="Hitch T.C.A."/>
            <person name="Clavel T."/>
        </authorList>
    </citation>
    <scope>NUCLEOTIDE SEQUENCE [LARGE SCALE GENOMIC DNA]</scope>
    <source>
        <strain evidence="2 3">BBE-744-WT-12</strain>
    </source>
</reference>
<evidence type="ECO:0000313" key="3">
    <source>
        <dbReference type="Proteomes" id="UP000435649"/>
    </source>
</evidence>
<protein>
    <submittedName>
        <fullName evidence="2">Prepilin-type N-terminal cleavage/methylation domain-containing protein</fullName>
    </submittedName>
</protein>
<proteinExistence type="predicted"/>
<dbReference type="EMBL" id="VUNS01000001">
    <property type="protein sequence ID" value="MST95616.1"/>
    <property type="molecule type" value="Genomic_DNA"/>
</dbReference>
<dbReference type="Gene3D" id="3.30.700.10">
    <property type="entry name" value="Glycoprotein, Type 4 Pilin"/>
    <property type="match status" value="1"/>
</dbReference>
<name>A0A844FWZ9_9BACT</name>
<keyword evidence="3" id="KW-1185">Reference proteome</keyword>
<dbReference type="GO" id="GO:0015628">
    <property type="term" value="P:protein secretion by the type II secretion system"/>
    <property type="evidence" value="ECO:0007669"/>
    <property type="project" value="InterPro"/>
</dbReference>
<gene>
    <name evidence="2" type="ORF">FYJ85_00955</name>
</gene>
<accession>A0A844FWZ9</accession>
<evidence type="ECO:0000313" key="2">
    <source>
        <dbReference type="EMBL" id="MST95616.1"/>
    </source>
</evidence>
<keyword evidence="1" id="KW-0488">Methylation</keyword>
<organism evidence="2 3">
    <name type="scientific">Victivallis lenta</name>
    <dbReference type="NCBI Taxonomy" id="2606640"/>
    <lineage>
        <taxon>Bacteria</taxon>
        <taxon>Pseudomonadati</taxon>
        <taxon>Lentisphaerota</taxon>
        <taxon>Lentisphaeria</taxon>
        <taxon>Victivallales</taxon>
        <taxon>Victivallaceae</taxon>
        <taxon>Victivallis</taxon>
    </lineage>
</organism>
<dbReference type="AlphaFoldDB" id="A0A844FWZ9"/>
<dbReference type="InterPro" id="IPR045584">
    <property type="entry name" value="Pilin-like"/>
</dbReference>
<dbReference type="RefSeq" id="WP_106053166.1">
    <property type="nucleotide sequence ID" value="NZ_CALXOB010000042.1"/>
</dbReference>
<dbReference type="InterPro" id="IPR012902">
    <property type="entry name" value="N_methyl_site"/>
</dbReference>
<dbReference type="Pfam" id="PF07963">
    <property type="entry name" value="N_methyl"/>
    <property type="match status" value="1"/>
</dbReference>
<dbReference type="GO" id="GO:0015627">
    <property type="term" value="C:type II protein secretion system complex"/>
    <property type="evidence" value="ECO:0007669"/>
    <property type="project" value="InterPro"/>
</dbReference>